<dbReference type="SUPFAM" id="SSF52980">
    <property type="entry name" value="Restriction endonuclease-like"/>
    <property type="match status" value="1"/>
</dbReference>
<dbReference type="RefSeq" id="WP_085246256.1">
    <property type="nucleotide sequence ID" value="NZ_LQPN01000074.1"/>
</dbReference>
<protein>
    <recommendedName>
        <fullName evidence="3">DUF559 domain-containing protein</fullName>
    </recommendedName>
</protein>
<organism evidence="1 2">
    <name type="scientific">Mycobacterium paraense</name>
    <dbReference type="NCBI Taxonomy" id="767916"/>
    <lineage>
        <taxon>Bacteria</taxon>
        <taxon>Bacillati</taxon>
        <taxon>Actinomycetota</taxon>
        <taxon>Actinomycetes</taxon>
        <taxon>Mycobacteriales</taxon>
        <taxon>Mycobacteriaceae</taxon>
        <taxon>Mycobacterium</taxon>
        <taxon>Mycobacterium simiae complex</taxon>
    </lineage>
</organism>
<evidence type="ECO:0008006" key="3">
    <source>
        <dbReference type="Google" id="ProtNLM"/>
    </source>
</evidence>
<evidence type="ECO:0000313" key="2">
    <source>
        <dbReference type="Proteomes" id="UP000193285"/>
    </source>
</evidence>
<proteinExistence type="predicted"/>
<sequence>MAEVFSGSEAVAAGAFTEYQLRRWYRPIFRDTYIPKRHEPSLDDRILGAWLWSRRRAVIAGAAASALHGARWVDADTPVELVSKSARPQRGLTVRNETLADDEVTIVKRLPVTSVARTAFDLGRHLPRRQALARLDALMRAKPYSFEDVSVLTKRYKGARGLRRLAQVLPLVDGGAASPRESWLRLLLIDAGLPKPTTQIPVSEGWRLVGLLDMGWEDYMVALEYDGDQHRTDRIQFVKDIDRLRKLAELGWTVIRVVAEHRSDEIVRRAHEALVHRGYRRDRR</sequence>
<dbReference type="OrthoDB" id="3173471at2"/>
<dbReference type="EMBL" id="LQPN01000074">
    <property type="protein sequence ID" value="ORW38022.1"/>
    <property type="molecule type" value="Genomic_DNA"/>
</dbReference>
<dbReference type="Gene3D" id="3.40.960.10">
    <property type="entry name" value="VSR Endonuclease"/>
    <property type="match status" value="1"/>
</dbReference>
<reference evidence="1 2" key="1">
    <citation type="journal article" date="2015" name="Emerg. Microbes Infect.">
        <title>Characterization of 17 strains belonging to the Mycobacterium simiae complex and description of Mycobacterium paraense sp. nov.</title>
        <authorList>
            <person name="Fusco da Costa A.R."/>
            <person name="Fedrizzi T."/>
            <person name="Lopes M.L."/>
            <person name="Pecorari M."/>
            <person name="Oliveira da Costa W.L."/>
            <person name="Giacobazzi E."/>
            <person name="da Costa Bahia J.R."/>
            <person name="De Sanctis V."/>
            <person name="Batista Lima K.V."/>
            <person name="Bertorelli R."/>
            <person name="Grottola A."/>
            <person name="Fabio A."/>
            <person name="Mariottini A."/>
            <person name="Ferretti P."/>
            <person name="Di Leva F."/>
            <person name="Fregni Serpini G."/>
            <person name="Tagliazucchi S."/>
            <person name="Rumpianesi F."/>
            <person name="Jousson O."/>
            <person name="Segata N."/>
            <person name="Tortoli E."/>
        </authorList>
    </citation>
    <scope>NUCLEOTIDE SEQUENCE [LARGE SCALE GENOMIC DNA]</scope>
    <source>
        <strain evidence="1 2">IEC33</strain>
    </source>
</reference>
<gene>
    <name evidence="1" type="ORF">AWB90_24595</name>
</gene>
<dbReference type="InterPro" id="IPR011335">
    <property type="entry name" value="Restrct_endonuc-II-like"/>
</dbReference>
<dbReference type="Proteomes" id="UP000193285">
    <property type="component" value="Unassembled WGS sequence"/>
</dbReference>
<dbReference type="AlphaFoldDB" id="A0A1X2A423"/>
<comment type="caution">
    <text evidence="1">The sequence shown here is derived from an EMBL/GenBank/DDBJ whole genome shotgun (WGS) entry which is preliminary data.</text>
</comment>
<evidence type="ECO:0000313" key="1">
    <source>
        <dbReference type="EMBL" id="ORW38022.1"/>
    </source>
</evidence>
<accession>A0A1X2A423</accession>
<name>A0A1X2A423_9MYCO</name>
<dbReference type="STRING" id="767916.AWB91_05820"/>